<dbReference type="Proteomes" id="UP000829196">
    <property type="component" value="Unassembled WGS sequence"/>
</dbReference>
<organism evidence="1 2">
    <name type="scientific">Dendrobium nobile</name>
    <name type="common">Orchid</name>
    <dbReference type="NCBI Taxonomy" id="94219"/>
    <lineage>
        <taxon>Eukaryota</taxon>
        <taxon>Viridiplantae</taxon>
        <taxon>Streptophyta</taxon>
        <taxon>Embryophyta</taxon>
        <taxon>Tracheophyta</taxon>
        <taxon>Spermatophyta</taxon>
        <taxon>Magnoliopsida</taxon>
        <taxon>Liliopsida</taxon>
        <taxon>Asparagales</taxon>
        <taxon>Orchidaceae</taxon>
        <taxon>Epidendroideae</taxon>
        <taxon>Malaxideae</taxon>
        <taxon>Dendrobiinae</taxon>
        <taxon>Dendrobium</taxon>
    </lineage>
</organism>
<gene>
    <name evidence="1" type="ORF">KFK09_013698</name>
</gene>
<name>A0A8T3BAE9_DENNO</name>
<accession>A0A8T3BAE9</accession>
<proteinExistence type="predicted"/>
<comment type="caution">
    <text evidence="1">The sequence shown here is derived from an EMBL/GenBank/DDBJ whole genome shotgun (WGS) entry which is preliminary data.</text>
</comment>
<evidence type="ECO:0000313" key="1">
    <source>
        <dbReference type="EMBL" id="KAI0507572.1"/>
    </source>
</evidence>
<evidence type="ECO:0000313" key="2">
    <source>
        <dbReference type="Proteomes" id="UP000829196"/>
    </source>
</evidence>
<protein>
    <submittedName>
        <fullName evidence="1">Uncharacterized protein</fullName>
    </submittedName>
</protein>
<sequence length="92" mass="9987">MSAYHANRGTSAPISCFLAPALECIRSRHQAALPPPHSARPDLIKNHLQVVGPSDPYSASRPCSLRQAQLPPLLAIEVCSRSTTDLAKRIFN</sequence>
<keyword evidence="2" id="KW-1185">Reference proteome</keyword>
<dbReference type="EMBL" id="JAGYWB010000010">
    <property type="protein sequence ID" value="KAI0507572.1"/>
    <property type="molecule type" value="Genomic_DNA"/>
</dbReference>
<reference evidence="1" key="1">
    <citation type="journal article" date="2022" name="Front. Genet.">
        <title>Chromosome-Scale Assembly of the Dendrobium nobile Genome Provides Insights Into the Molecular Mechanism of the Biosynthesis of the Medicinal Active Ingredient of Dendrobium.</title>
        <authorList>
            <person name="Xu Q."/>
            <person name="Niu S.-C."/>
            <person name="Li K.-L."/>
            <person name="Zheng P.-J."/>
            <person name="Zhang X.-J."/>
            <person name="Jia Y."/>
            <person name="Liu Y."/>
            <person name="Niu Y.-X."/>
            <person name="Yu L.-H."/>
            <person name="Chen D.-F."/>
            <person name="Zhang G.-Q."/>
        </authorList>
    </citation>
    <scope>NUCLEOTIDE SEQUENCE</scope>
    <source>
        <tissue evidence="1">Leaf</tissue>
    </source>
</reference>
<dbReference type="SMR" id="A0A8T3BAE9"/>
<dbReference type="AlphaFoldDB" id="A0A8T3BAE9"/>